<evidence type="ECO:0000313" key="2">
    <source>
        <dbReference type="Proteomes" id="UP001233999"/>
    </source>
</evidence>
<feature type="non-terminal residue" evidence="1">
    <location>
        <position position="171"/>
    </location>
</feature>
<gene>
    <name evidence="1" type="ORF">L9F63_005485</name>
</gene>
<accession>A0AAD8E676</accession>
<dbReference type="EMBL" id="JASPKZ010008895">
    <property type="protein sequence ID" value="KAJ9578264.1"/>
    <property type="molecule type" value="Genomic_DNA"/>
</dbReference>
<reference evidence="1" key="2">
    <citation type="submission" date="2023-05" db="EMBL/GenBank/DDBJ databases">
        <authorList>
            <person name="Fouks B."/>
        </authorList>
    </citation>
    <scope>NUCLEOTIDE SEQUENCE</scope>
    <source>
        <strain evidence="1">Stay&amp;Tobe</strain>
        <tissue evidence="1">Testes</tissue>
    </source>
</reference>
<feature type="non-terminal residue" evidence="1">
    <location>
        <position position="1"/>
    </location>
</feature>
<name>A0AAD8E676_DIPPU</name>
<keyword evidence="2" id="KW-1185">Reference proteome</keyword>
<sequence>RVFVQTYRTKILEWQQILKRYQDLATSLEISRDTKAHYNKRIWRGAYEATWTTIVLHNPIGDIDGMMLVRHERARDNIRAVRDLIEDDRRSNSENCLPEFGDNAADGIKKVYNHFLTYRVSVMTERDGLSEIECYYLRSKSESKQNTVTSTITKQIHSISQYSIFISLKRF</sequence>
<protein>
    <submittedName>
        <fullName evidence="1">Uncharacterized protein</fullName>
    </submittedName>
</protein>
<dbReference type="AlphaFoldDB" id="A0AAD8E676"/>
<proteinExistence type="predicted"/>
<dbReference type="Proteomes" id="UP001233999">
    <property type="component" value="Unassembled WGS sequence"/>
</dbReference>
<reference evidence="1" key="1">
    <citation type="journal article" date="2023" name="IScience">
        <title>Live-bearing cockroach genome reveals convergent evolutionary mechanisms linked to viviparity in insects and beyond.</title>
        <authorList>
            <person name="Fouks B."/>
            <person name="Harrison M.C."/>
            <person name="Mikhailova A.A."/>
            <person name="Marchal E."/>
            <person name="English S."/>
            <person name="Carruthers M."/>
            <person name="Jennings E.C."/>
            <person name="Chiamaka E.L."/>
            <person name="Frigard R.A."/>
            <person name="Pippel M."/>
            <person name="Attardo G.M."/>
            <person name="Benoit J.B."/>
            <person name="Bornberg-Bauer E."/>
            <person name="Tobe S.S."/>
        </authorList>
    </citation>
    <scope>NUCLEOTIDE SEQUENCE</scope>
    <source>
        <strain evidence="1">Stay&amp;Tobe</strain>
    </source>
</reference>
<evidence type="ECO:0000313" key="1">
    <source>
        <dbReference type="EMBL" id="KAJ9578264.1"/>
    </source>
</evidence>
<organism evidence="1 2">
    <name type="scientific">Diploptera punctata</name>
    <name type="common">Pacific beetle cockroach</name>
    <dbReference type="NCBI Taxonomy" id="6984"/>
    <lineage>
        <taxon>Eukaryota</taxon>
        <taxon>Metazoa</taxon>
        <taxon>Ecdysozoa</taxon>
        <taxon>Arthropoda</taxon>
        <taxon>Hexapoda</taxon>
        <taxon>Insecta</taxon>
        <taxon>Pterygota</taxon>
        <taxon>Neoptera</taxon>
        <taxon>Polyneoptera</taxon>
        <taxon>Dictyoptera</taxon>
        <taxon>Blattodea</taxon>
        <taxon>Blaberoidea</taxon>
        <taxon>Blaberidae</taxon>
        <taxon>Diplopterinae</taxon>
        <taxon>Diploptera</taxon>
    </lineage>
</organism>
<comment type="caution">
    <text evidence="1">The sequence shown here is derived from an EMBL/GenBank/DDBJ whole genome shotgun (WGS) entry which is preliminary data.</text>
</comment>